<sequence length="41" mass="4352">MGLCQTLSTTRDGQETSTAMRICSVAYNNNDGNNNGIVSDV</sequence>
<dbReference type="KEGG" id="dfa:DFA_06360"/>
<dbReference type="EMBL" id="GL883007">
    <property type="protein sequence ID" value="EGG24213.1"/>
    <property type="molecule type" value="Genomic_DNA"/>
</dbReference>
<dbReference type="RefSeq" id="XP_004362064.1">
    <property type="nucleotide sequence ID" value="XM_004362007.1"/>
</dbReference>
<evidence type="ECO:0000313" key="2">
    <source>
        <dbReference type="Proteomes" id="UP000007797"/>
    </source>
</evidence>
<organism evidence="1 2">
    <name type="scientific">Cavenderia fasciculata</name>
    <name type="common">Slime mold</name>
    <name type="synonym">Dictyostelium fasciculatum</name>
    <dbReference type="NCBI Taxonomy" id="261658"/>
    <lineage>
        <taxon>Eukaryota</taxon>
        <taxon>Amoebozoa</taxon>
        <taxon>Evosea</taxon>
        <taxon>Eumycetozoa</taxon>
        <taxon>Dictyostelia</taxon>
        <taxon>Acytosteliales</taxon>
        <taxon>Cavenderiaceae</taxon>
        <taxon>Cavenderia</taxon>
    </lineage>
</organism>
<dbReference type="Proteomes" id="UP000007797">
    <property type="component" value="Unassembled WGS sequence"/>
</dbReference>
<dbReference type="AlphaFoldDB" id="F4PKT9"/>
<gene>
    <name evidence="1" type="ORF">DFA_06360</name>
</gene>
<accession>F4PKT9</accession>
<evidence type="ECO:0000313" key="1">
    <source>
        <dbReference type="EMBL" id="EGG24213.1"/>
    </source>
</evidence>
<name>F4PKT9_CACFS</name>
<proteinExistence type="predicted"/>
<protein>
    <submittedName>
        <fullName evidence="1">Uncharacterized protein</fullName>
    </submittedName>
</protein>
<dbReference type="GeneID" id="14876319"/>
<keyword evidence="2" id="KW-1185">Reference proteome</keyword>
<reference evidence="2" key="1">
    <citation type="journal article" date="2011" name="Genome Res.">
        <title>Phylogeny-wide analysis of social amoeba genomes highlights ancient origins for complex intercellular communication.</title>
        <authorList>
            <person name="Heidel A.J."/>
            <person name="Lawal H.M."/>
            <person name="Felder M."/>
            <person name="Schilde C."/>
            <person name="Helps N.R."/>
            <person name="Tunggal B."/>
            <person name="Rivero F."/>
            <person name="John U."/>
            <person name="Schleicher M."/>
            <person name="Eichinger L."/>
            <person name="Platzer M."/>
            <person name="Noegel A.A."/>
            <person name="Schaap P."/>
            <person name="Gloeckner G."/>
        </authorList>
    </citation>
    <scope>NUCLEOTIDE SEQUENCE [LARGE SCALE GENOMIC DNA]</scope>
    <source>
        <strain evidence="2">SH3</strain>
    </source>
</reference>